<protein>
    <recommendedName>
        <fullName evidence="4">Carboxypeptidase regulatory-like domain-containing protein</fullName>
    </recommendedName>
</protein>
<keyword evidence="3" id="KW-1185">Reference proteome</keyword>
<evidence type="ECO:0000313" key="2">
    <source>
        <dbReference type="EMBL" id="RAK63918.1"/>
    </source>
</evidence>
<dbReference type="RefSeq" id="WP_111480036.1">
    <property type="nucleotide sequence ID" value="NZ_QHKM01000008.1"/>
</dbReference>
<accession>A0A328BFQ3</accession>
<dbReference type="EMBL" id="QHKM01000008">
    <property type="protein sequence ID" value="RAK63918.1"/>
    <property type="molecule type" value="Genomic_DNA"/>
</dbReference>
<evidence type="ECO:0000313" key="3">
    <source>
        <dbReference type="Proteomes" id="UP000248553"/>
    </source>
</evidence>
<proteinExistence type="predicted"/>
<dbReference type="Proteomes" id="UP000248553">
    <property type="component" value="Unassembled WGS sequence"/>
</dbReference>
<name>A0A328BFQ3_9BACT</name>
<dbReference type="InterPro" id="IPR008969">
    <property type="entry name" value="CarboxyPept-like_regulatory"/>
</dbReference>
<dbReference type="AlphaFoldDB" id="A0A328BFQ3"/>
<dbReference type="OrthoDB" id="9784036at2"/>
<feature type="signal peptide" evidence="1">
    <location>
        <begin position="1"/>
        <end position="24"/>
    </location>
</feature>
<evidence type="ECO:0008006" key="4">
    <source>
        <dbReference type="Google" id="ProtNLM"/>
    </source>
</evidence>
<comment type="caution">
    <text evidence="2">The sequence shown here is derived from an EMBL/GenBank/DDBJ whole genome shotgun (WGS) entry which is preliminary data.</text>
</comment>
<gene>
    <name evidence="2" type="ORF">DLM85_20445</name>
</gene>
<dbReference type="Pfam" id="PF13715">
    <property type="entry name" value="CarbopepD_reg_2"/>
    <property type="match status" value="1"/>
</dbReference>
<sequence>MKPEQARILSAAIIGLLAPVPALAQYNVHVLDAAERKPLPGATIVSEEPAKQIVTDQQGQATLGRPRVLRVSHIGYKTSPPLQVAGNAVVDTVLLEPETFTLPEVAVVANSAPAKLRVITSGKPDRNSSMVASDQADAVAFTEAVIPAGTSLRRIGLQLGNKRAIAEGNLFIRLAPLNNNLAPIEGNLLTKVIEVPARQMHPDKNGQLVFDLSSENIVAPQHGFAVVLGFTPTNPDELGINNSGPDEGEMLAFISTKTGLKRKVAASAFPMLLSGRSNIAGCRFWRYSPRTHAWLESRAGSLVPVVTVSVE</sequence>
<reference evidence="3" key="1">
    <citation type="submission" date="2018-05" db="EMBL/GenBank/DDBJ databases">
        <authorList>
            <person name="Nie L."/>
        </authorList>
    </citation>
    <scope>NUCLEOTIDE SEQUENCE [LARGE SCALE GENOMIC DNA]</scope>
    <source>
        <strain evidence="3">NL</strain>
    </source>
</reference>
<feature type="chain" id="PRO_5016315422" description="Carboxypeptidase regulatory-like domain-containing protein" evidence="1">
    <location>
        <begin position="25"/>
        <end position="311"/>
    </location>
</feature>
<dbReference type="SUPFAM" id="SSF49464">
    <property type="entry name" value="Carboxypeptidase regulatory domain-like"/>
    <property type="match status" value="1"/>
</dbReference>
<keyword evidence="1" id="KW-0732">Signal</keyword>
<organism evidence="2 3">
    <name type="scientific">Hymenobacter edaphi</name>
    <dbReference type="NCBI Taxonomy" id="2211146"/>
    <lineage>
        <taxon>Bacteria</taxon>
        <taxon>Pseudomonadati</taxon>
        <taxon>Bacteroidota</taxon>
        <taxon>Cytophagia</taxon>
        <taxon>Cytophagales</taxon>
        <taxon>Hymenobacteraceae</taxon>
        <taxon>Hymenobacter</taxon>
    </lineage>
</organism>
<evidence type="ECO:0000256" key="1">
    <source>
        <dbReference type="SAM" id="SignalP"/>
    </source>
</evidence>